<name>A0A2W4XXT6_9CYAN</name>
<accession>A0A2W4XXT6</accession>
<reference evidence="3 4" key="1">
    <citation type="submission" date="2018-04" db="EMBL/GenBank/DDBJ databases">
        <authorList>
            <person name="Go L.Y."/>
            <person name="Mitchell J.A."/>
        </authorList>
    </citation>
    <scope>NUCLEOTIDE SEQUENCE [LARGE SCALE GENOMIC DNA]</scope>
    <source>
        <strain evidence="3">ULC066bin1</strain>
    </source>
</reference>
<sequence>MFKSNKIKLFFFYLFGIGILIALGYLLLPILNNLSNSYQSQSWESVNGKVTNSYISTQEASSKYKYLFTPHVSYEYTVAKKVYSGDTIAFYSDKSTDAKYVQTIIAKYPTGSQIKVFYNSSSPNISCLETGFSQEAVFVVSFVFLAGGIIIILIVLKIRKFLNWV</sequence>
<keyword evidence="1" id="KW-1133">Transmembrane helix</keyword>
<feature type="domain" description="DUF3592" evidence="2">
    <location>
        <begin position="46"/>
        <end position="132"/>
    </location>
</feature>
<evidence type="ECO:0000259" key="2">
    <source>
        <dbReference type="Pfam" id="PF12158"/>
    </source>
</evidence>
<evidence type="ECO:0000313" key="4">
    <source>
        <dbReference type="Proteomes" id="UP000249467"/>
    </source>
</evidence>
<gene>
    <name evidence="3" type="ORF">DCF19_22490</name>
</gene>
<dbReference type="Pfam" id="PF12158">
    <property type="entry name" value="DUF3592"/>
    <property type="match status" value="1"/>
</dbReference>
<protein>
    <recommendedName>
        <fullName evidence="2">DUF3592 domain-containing protein</fullName>
    </recommendedName>
</protein>
<dbReference type="AlphaFoldDB" id="A0A2W4XXT6"/>
<keyword evidence="1" id="KW-0472">Membrane</keyword>
<evidence type="ECO:0000256" key="1">
    <source>
        <dbReference type="SAM" id="Phobius"/>
    </source>
</evidence>
<feature type="transmembrane region" description="Helical" evidence="1">
    <location>
        <begin position="136"/>
        <end position="156"/>
    </location>
</feature>
<dbReference type="EMBL" id="QBML01000045">
    <property type="protein sequence ID" value="PZO36078.1"/>
    <property type="molecule type" value="Genomic_DNA"/>
</dbReference>
<comment type="caution">
    <text evidence="3">The sequence shown here is derived from an EMBL/GenBank/DDBJ whole genome shotgun (WGS) entry which is preliminary data.</text>
</comment>
<evidence type="ECO:0000313" key="3">
    <source>
        <dbReference type="EMBL" id="PZO36078.1"/>
    </source>
</evidence>
<dbReference type="Proteomes" id="UP000249467">
    <property type="component" value="Unassembled WGS sequence"/>
</dbReference>
<feature type="transmembrane region" description="Helical" evidence="1">
    <location>
        <begin position="9"/>
        <end position="28"/>
    </location>
</feature>
<keyword evidence="1" id="KW-0812">Transmembrane</keyword>
<dbReference type="InterPro" id="IPR021994">
    <property type="entry name" value="DUF3592"/>
</dbReference>
<proteinExistence type="predicted"/>
<organism evidence="3 4">
    <name type="scientific">Pseudanabaena frigida</name>
    <dbReference type="NCBI Taxonomy" id="945775"/>
    <lineage>
        <taxon>Bacteria</taxon>
        <taxon>Bacillati</taxon>
        <taxon>Cyanobacteriota</taxon>
        <taxon>Cyanophyceae</taxon>
        <taxon>Pseudanabaenales</taxon>
        <taxon>Pseudanabaenaceae</taxon>
        <taxon>Pseudanabaena</taxon>
    </lineage>
</organism>
<reference evidence="3 4" key="2">
    <citation type="submission" date="2018-06" db="EMBL/GenBank/DDBJ databases">
        <title>Metagenomic assembly of (sub)arctic Cyanobacteria and their associated microbiome from non-axenic cultures.</title>
        <authorList>
            <person name="Baurain D."/>
        </authorList>
    </citation>
    <scope>NUCLEOTIDE SEQUENCE [LARGE SCALE GENOMIC DNA]</scope>
    <source>
        <strain evidence="3">ULC066bin1</strain>
    </source>
</reference>